<evidence type="ECO:0000313" key="1">
    <source>
        <dbReference type="EMBL" id="AKH48448.1"/>
    </source>
</evidence>
<protein>
    <submittedName>
        <fullName evidence="1">Uncharacterized protein</fullName>
    </submittedName>
</protein>
<dbReference type="EMBL" id="KR029603">
    <property type="protein sequence ID" value="AKH48448.1"/>
    <property type="molecule type" value="Genomic_DNA"/>
</dbReference>
<organism evidence="1">
    <name type="scientific">uncultured marine virus</name>
    <dbReference type="NCBI Taxonomy" id="186617"/>
    <lineage>
        <taxon>Viruses</taxon>
        <taxon>environmental samples</taxon>
    </lineage>
</organism>
<sequence length="68" mass="7877">MAGQVGRRFSLSRFAVRHRCRVRPLWRPRPAKPRRELAESSRLVARFRVRLPGICPGHLSTADRTGRD</sequence>
<reference evidence="1" key="2">
    <citation type="submission" date="2015-03" db="EMBL/GenBank/DDBJ databases">
        <authorList>
            <person name="Chow C.-E.T."/>
            <person name="Winget D.M."/>
            <person name="White R.A.III."/>
            <person name="Hallam S.J."/>
            <person name="Suttle C.A."/>
        </authorList>
    </citation>
    <scope>NUCLEOTIDE SEQUENCE</scope>
    <source>
        <strain evidence="1">Oxic1_8</strain>
    </source>
</reference>
<reference evidence="1" key="1">
    <citation type="journal article" date="2015" name="Front. Microbiol.">
        <title>Combining genomic sequencing methods to explore viral diversity and reveal potential virus-host interactions.</title>
        <authorList>
            <person name="Chow C.E."/>
            <person name="Winget D.M."/>
            <person name="White R.A.III."/>
            <person name="Hallam S.J."/>
            <person name="Suttle C.A."/>
        </authorList>
    </citation>
    <scope>NUCLEOTIDE SEQUENCE</scope>
    <source>
        <strain evidence="1">Oxic1_8</strain>
    </source>
</reference>
<name>A0A0F7LAA3_9VIRU</name>
<proteinExistence type="predicted"/>
<accession>A0A0F7LAA3</accession>